<reference evidence="11" key="3">
    <citation type="submission" date="2025-09" db="UniProtKB">
        <authorList>
            <consortium name="Ensembl"/>
        </authorList>
    </citation>
    <scope>IDENTIFICATION</scope>
</reference>
<keyword evidence="5 8" id="KW-0863">Zinc-finger</keyword>
<dbReference type="InterPro" id="IPR045129">
    <property type="entry name" value="RNF123/RKP/RSPRY1"/>
</dbReference>
<dbReference type="GO" id="GO:0016567">
    <property type="term" value="P:protein ubiquitination"/>
    <property type="evidence" value="ECO:0007669"/>
    <property type="project" value="UniProtKB-ARBA"/>
</dbReference>
<evidence type="ECO:0000256" key="5">
    <source>
        <dbReference type="ARBA" id="ARBA00022771"/>
    </source>
</evidence>
<dbReference type="Pfam" id="PF13920">
    <property type="entry name" value="zf-C3HC4_3"/>
    <property type="match status" value="1"/>
</dbReference>
<evidence type="ECO:0000256" key="1">
    <source>
        <dbReference type="ARBA" id="ARBA00000900"/>
    </source>
</evidence>
<dbReference type="PANTHER" id="PTHR13363:SF5">
    <property type="entry name" value="E3 UBIQUITIN-PROTEIN LIGASE RNF123"/>
    <property type="match status" value="1"/>
</dbReference>
<reference evidence="12" key="1">
    <citation type="submission" date="2003-08" db="EMBL/GenBank/DDBJ databases">
        <authorList>
            <person name="Birren B."/>
            <person name="Nusbaum C."/>
            <person name="Abebe A."/>
            <person name="Abouelleil A."/>
            <person name="Adekoya E."/>
            <person name="Ait-zahra M."/>
            <person name="Allen N."/>
            <person name="Allen T."/>
            <person name="An P."/>
            <person name="Anderson M."/>
            <person name="Anderson S."/>
            <person name="Arachchi H."/>
            <person name="Armbruster J."/>
            <person name="Bachantsang P."/>
            <person name="Baldwin J."/>
            <person name="Barry A."/>
            <person name="Bayul T."/>
            <person name="Blitshsteyn B."/>
            <person name="Bloom T."/>
            <person name="Blye J."/>
            <person name="Boguslavskiy L."/>
            <person name="Borowsky M."/>
            <person name="Boukhgalter B."/>
            <person name="Brunache A."/>
            <person name="Butler J."/>
            <person name="Calixte N."/>
            <person name="Calvo S."/>
            <person name="Camarata J."/>
            <person name="Campo K."/>
            <person name="Chang J."/>
            <person name="Cheshatsang Y."/>
            <person name="Citroen M."/>
            <person name="Collymore A."/>
            <person name="Considine T."/>
            <person name="Cook A."/>
            <person name="Cooke P."/>
            <person name="Corum B."/>
            <person name="Cuomo C."/>
            <person name="David R."/>
            <person name="Dawoe T."/>
            <person name="Degray S."/>
            <person name="Dodge S."/>
            <person name="Dooley K."/>
            <person name="Dorje P."/>
            <person name="Dorjee K."/>
            <person name="Dorris L."/>
            <person name="Duffey N."/>
            <person name="Dupes A."/>
            <person name="Elkins T."/>
            <person name="Engels R."/>
            <person name="Erickson J."/>
            <person name="Farina A."/>
            <person name="Faro S."/>
            <person name="Ferreira P."/>
            <person name="Fischer H."/>
            <person name="Fitzgerald M."/>
            <person name="Foley K."/>
            <person name="Gage D."/>
            <person name="Galagan J."/>
            <person name="Gearin G."/>
            <person name="Gnerre S."/>
            <person name="Gnirke A."/>
            <person name="Goyette A."/>
            <person name="Graham J."/>
            <person name="Grandbois E."/>
            <person name="Gyaltsen K."/>
            <person name="Hafez N."/>
            <person name="Hagopian D."/>
            <person name="Hagos B."/>
            <person name="Hall J."/>
            <person name="Hatcher B."/>
            <person name="Heller A."/>
            <person name="Higgins H."/>
            <person name="Honan T."/>
            <person name="Horn A."/>
            <person name="Houde N."/>
            <person name="Hughes L."/>
            <person name="Hulme W."/>
            <person name="Husby E."/>
            <person name="Iliev I."/>
            <person name="Jaffe D."/>
            <person name="Jones C."/>
            <person name="Kamal M."/>
            <person name="Kamat A."/>
            <person name="Kamvysselis M."/>
            <person name="Karlsson E."/>
            <person name="Kells C."/>
            <person name="Kieu A."/>
            <person name="Kisner P."/>
            <person name="Kodira C."/>
            <person name="Kulbokas E."/>
            <person name="Labutti K."/>
            <person name="Lama D."/>
            <person name="Landers T."/>
            <person name="Leger J."/>
            <person name="Levine S."/>
            <person name="Lewis D."/>
            <person name="Lewis T."/>
            <person name="Lindblad-toh K."/>
            <person name="Liu X."/>
            <person name="Lokyitsang T."/>
            <person name="Lokyitsang Y."/>
            <person name="Lucien O."/>
            <person name="Lui A."/>
            <person name="Ma L.J."/>
            <person name="Mabbitt R."/>
            <person name="Macdonald J."/>
            <person name="Maclean C."/>
            <person name="Major J."/>
            <person name="Manning J."/>
            <person name="Marabella R."/>
            <person name="Maru K."/>
            <person name="Matthews C."/>
            <person name="Mauceli E."/>
            <person name="Mccarthy M."/>
            <person name="Mcdonough S."/>
            <person name="Mcghee T."/>
            <person name="Meldrim J."/>
            <person name="Meneus L."/>
            <person name="Mesirov J."/>
            <person name="Mihalev A."/>
            <person name="Mihova T."/>
            <person name="Mikkelsen T."/>
            <person name="Mlenga V."/>
            <person name="Moru K."/>
            <person name="Mozes J."/>
            <person name="Mulrain L."/>
            <person name="Munson G."/>
            <person name="Naylor J."/>
            <person name="Newes C."/>
            <person name="Nguyen C."/>
            <person name="Nguyen N."/>
            <person name="Nguyen T."/>
            <person name="Nicol R."/>
            <person name="Nielsen C."/>
            <person name="Nizzari M."/>
            <person name="Norbu C."/>
            <person name="Norbu N."/>
            <person name="O'donnell P."/>
            <person name="Okoawo O."/>
            <person name="O'leary S."/>
            <person name="Omotosho B."/>
            <person name="O'neill K."/>
            <person name="Osman S."/>
            <person name="Parker S."/>
            <person name="Perrin D."/>
            <person name="Phunkhang P."/>
            <person name="Piqani B."/>
            <person name="Purcell S."/>
            <person name="Rachupka T."/>
            <person name="Ramasamy U."/>
            <person name="Rameau R."/>
            <person name="Ray V."/>
            <person name="Raymond C."/>
            <person name="Retta R."/>
            <person name="Richardson S."/>
            <person name="Rise C."/>
            <person name="Rodriguez J."/>
            <person name="Rogers J."/>
            <person name="Rogov P."/>
            <person name="Rutman M."/>
            <person name="Schupbach R."/>
            <person name="Seaman C."/>
            <person name="Settipalli S."/>
            <person name="Sharpe T."/>
            <person name="Sheridan J."/>
            <person name="Sherpa N."/>
            <person name="Shi J."/>
            <person name="Smirnov S."/>
            <person name="Smith C."/>
            <person name="Sougnez C."/>
            <person name="Spencer B."/>
            <person name="Stalker J."/>
            <person name="Stange-thomann N."/>
            <person name="Stavropoulos S."/>
            <person name="Stetson K."/>
            <person name="Stone C."/>
            <person name="Stone S."/>
            <person name="Stubbs M."/>
            <person name="Talamas J."/>
            <person name="Tchuinga P."/>
            <person name="Tenzing P."/>
            <person name="Tesfaye S."/>
            <person name="Theodore J."/>
            <person name="Thoulutsang Y."/>
            <person name="Topham K."/>
            <person name="Towey S."/>
            <person name="Tsamla T."/>
            <person name="Tsomo N."/>
            <person name="Vallee D."/>
            <person name="Vassiliev H."/>
            <person name="Venkataraman V."/>
            <person name="Vinson J."/>
            <person name="Vo A."/>
            <person name="Wade C."/>
            <person name="Wang S."/>
            <person name="Wangchuk T."/>
            <person name="Wangdi T."/>
            <person name="Whittaker C."/>
            <person name="Wilkinson J."/>
            <person name="Wu Y."/>
            <person name="Wyman D."/>
            <person name="Yadav S."/>
            <person name="Yang S."/>
            <person name="Yang X."/>
            <person name="Yeager S."/>
            <person name="Yee E."/>
            <person name="Young G."/>
            <person name="Zainoun J."/>
            <person name="Zembeck L."/>
            <person name="Zimmer A."/>
            <person name="Zody M."/>
            <person name="Lander E."/>
        </authorList>
    </citation>
    <scope>NUCLEOTIDE SEQUENCE [LARGE SCALE GENOMIC DNA]</scope>
</reference>
<dbReference type="eggNOG" id="KOG4692">
    <property type="taxonomic scope" value="Eukaryota"/>
</dbReference>
<sequence>MNSELDSLCDVIVHLRKATKEAENNIEEPMDEDNLCTICYANEVAVVFHPCKHTSCRTCIKQQLMSCRECFYCKSNVESYSDIAPSSDMADTSAGGATSSK</sequence>
<dbReference type="PANTHER" id="PTHR13363">
    <property type="entry name" value="RING FINGER AND SRY DOMAIN-CONTAINING"/>
    <property type="match status" value="1"/>
</dbReference>
<dbReference type="InParanoid" id="H2Y977"/>
<evidence type="ECO:0000256" key="2">
    <source>
        <dbReference type="ARBA" id="ARBA00012483"/>
    </source>
</evidence>
<dbReference type="SUPFAM" id="SSF57850">
    <property type="entry name" value="RING/U-box"/>
    <property type="match status" value="1"/>
</dbReference>
<evidence type="ECO:0000313" key="11">
    <source>
        <dbReference type="Ensembl" id="ENSCSAVP00000001875.1"/>
    </source>
</evidence>
<dbReference type="InterPro" id="IPR013083">
    <property type="entry name" value="Znf_RING/FYVE/PHD"/>
</dbReference>
<evidence type="ECO:0000256" key="7">
    <source>
        <dbReference type="ARBA" id="ARBA00022833"/>
    </source>
</evidence>
<evidence type="ECO:0000313" key="12">
    <source>
        <dbReference type="Proteomes" id="UP000007875"/>
    </source>
</evidence>
<reference evidence="11" key="2">
    <citation type="submission" date="2025-08" db="UniProtKB">
        <authorList>
            <consortium name="Ensembl"/>
        </authorList>
    </citation>
    <scope>IDENTIFICATION</scope>
</reference>
<organism evidence="11 12">
    <name type="scientific">Ciona savignyi</name>
    <name type="common">Pacific transparent sea squirt</name>
    <dbReference type="NCBI Taxonomy" id="51511"/>
    <lineage>
        <taxon>Eukaryota</taxon>
        <taxon>Metazoa</taxon>
        <taxon>Chordata</taxon>
        <taxon>Tunicata</taxon>
        <taxon>Ascidiacea</taxon>
        <taxon>Phlebobranchia</taxon>
        <taxon>Cionidae</taxon>
        <taxon>Ciona</taxon>
    </lineage>
</organism>
<dbReference type="GO" id="GO:0061630">
    <property type="term" value="F:ubiquitin protein ligase activity"/>
    <property type="evidence" value="ECO:0007669"/>
    <property type="project" value="UniProtKB-EC"/>
</dbReference>
<dbReference type="Ensembl" id="ENSCSAVT00000001908.1">
    <property type="protein sequence ID" value="ENSCSAVP00000001875.1"/>
    <property type="gene ID" value="ENSCSAVG00000001097.1"/>
</dbReference>
<dbReference type="GO" id="GO:0005737">
    <property type="term" value="C:cytoplasm"/>
    <property type="evidence" value="ECO:0007669"/>
    <property type="project" value="TreeGrafter"/>
</dbReference>
<keyword evidence="6" id="KW-0833">Ubl conjugation pathway</keyword>
<name>H2Y977_CIOSA</name>
<dbReference type="AlphaFoldDB" id="H2Y977"/>
<evidence type="ECO:0000259" key="10">
    <source>
        <dbReference type="PROSITE" id="PS50089"/>
    </source>
</evidence>
<keyword evidence="3" id="KW-0808">Transferase</keyword>
<evidence type="ECO:0000256" key="6">
    <source>
        <dbReference type="ARBA" id="ARBA00022786"/>
    </source>
</evidence>
<evidence type="ECO:0000256" key="8">
    <source>
        <dbReference type="PROSITE-ProRule" id="PRU00175"/>
    </source>
</evidence>
<proteinExistence type="predicted"/>
<evidence type="ECO:0000256" key="4">
    <source>
        <dbReference type="ARBA" id="ARBA00022723"/>
    </source>
</evidence>
<dbReference type="InterPro" id="IPR001841">
    <property type="entry name" value="Znf_RING"/>
</dbReference>
<dbReference type="HOGENOM" id="CLU_2297927_0_0_1"/>
<feature type="region of interest" description="Disordered" evidence="9">
    <location>
        <begin position="82"/>
        <end position="101"/>
    </location>
</feature>
<accession>H2Y977</accession>
<comment type="catalytic activity">
    <reaction evidence="1">
        <text>S-ubiquitinyl-[E2 ubiquitin-conjugating enzyme]-L-cysteine + [acceptor protein]-L-lysine = [E2 ubiquitin-conjugating enzyme]-L-cysteine + N(6)-ubiquitinyl-[acceptor protein]-L-lysine.</text>
        <dbReference type="EC" id="2.3.2.27"/>
    </reaction>
</comment>
<protein>
    <recommendedName>
        <fullName evidence="2">RING-type E3 ubiquitin transferase</fullName>
        <ecNumber evidence="2">2.3.2.27</ecNumber>
    </recommendedName>
</protein>
<keyword evidence="4" id="KW-0479">Metal-binding</keyword>
<dbReference type="GO" id="GO:0008270">
    <property type="term" value="F:zinc ion binding"/>
    <property type="evidence" value="ECO:0007669"/>
    <property type="project" value="UniProtKB-KW"/>
</dbReference>
<dbReference type="FunFam" id="3.30.40.10:FF:000133">
    <property type="entry name" value="E3 ubiquitin-protein ligase RNF123"/>
    <property type="match status" value="1"/>
</dbReference>
<dbReference type="Proteomes" id="UP000007875">
    <property type="component" value="Unassembled WGS sequence"/>
</dbReference>
<dbReference type="EC" id="2.3.2.27" evidence="2"/>
<feature type="domain" description="RING-type" evidence="10">
    <location>
        <begin position="36"/>
        <end position="74"/>
    </location>
</feature>
<evidence type="ECO:0000256" key="3">
    <source>
        <dbReference type="ARBA" id="ARBA00022679"/>
    </source>
</evidence>
<dbReference type="PROSITE" id="PS50089">
    <property type="entry name" value="ZF_RING_2"/>
    <property type="match status" value="1"/>
</dbReference>
<keyword evidence="7" id="KW-0862">Zinc</keyword>
<dbReference type="Gene3D" id="3.30.40.10">
    <property type="entry name" value="Zinc/RING finger domain, C3HC4 (zinc finger)"/>
    <property type="match status" value="1"/>
</dbReference>
<evidence type="ECO:0000256" key="9">
    <source>
        <dbReference type="SAM" id="MobiDB-lite"/>
    </source>
</evidence>
<dbReference type="STRING" id="51511.ENSCSAVP00000001875"/>
<dbReference type="GO" id="GO:0051603">
    <property type="term" value="P:proteolysis involved in protein catabolic process"/>
    <property type="evidence" value="ECO:0007669"/>
    <property type="project" value="TreeGrafter"/>
</dbReference>
<keyword evidence="12" id="KW-1185">Reference proteome</keyword>